<dbReference type="Proteomes" id="UP001500909">
    <property type="component" value="Unassembled WGS sequence"/>
</dbReference>
<dbReference type="PROSITE" id="PS50921">
    <property type="entry name" value="ANTAR"/>
    <property type="match status" value="1"/>
</dbReference>
<dbReference type="PIRSF" id="PIRSF036625">
    <property type="entry name" value="GAF_ANTAR"/>
    <property type="match status" value="1"/>
</dbReference>
<evidence type="ECO:0000256" key="2">
    <source>
        <dbReference type="ARBA" id="ARBA00023163"/>
    </source>
</evidence>
<organism evidence="4 5">
    <name type="scientific">Streptomyces olivaceiscleroticus</name>
    <dbReference type="NCBI Taxonomy" id="68245"/>
    <lineage>
        <taxon>Bacteria</taxon>
        <taxon>Bacillati</taxon>
        <taxon>Actinomycetota</taxon>
        <taxon>Actinomycetes</taxon>
        <taxon>Kitasatosporales</taxon>
        <taxon>Streptomycetaceae</taxon>
        <taxon>Streptomyces</taxon>
    </lineage>
</organism>
<reference evidence="4 5" key="1">
    <citation type="journal article" date="2019" name="Int. J. Syst. Evol. Microbiol.">
        <title>The Global Catalogue of Microorganisms (GCM) 10K type strain sequencing project: providing services to taxonomists for standard genome sequencing and annotation.</title>
        <authorList>
            <consortium name="The Broad Institute Genomics Platform"/>
            <consortium name="The Broad Institute Genome Sequencing Center for Infectious Disease"/>
            <person name="Wu L."/>
            <person name="Ma J."/>
        </authorList>
    </citation>
    <scope>NUCLEOTIDE SEQUENCE [LARGE SCALE GENOMIC DNA]</scope>
    <source>
        <strain evidence="4 5">JCM 4805</strain>
    </source>
</reference>
<keyword evidence="2" id="KW-0804">Transcription</keyword>
<sequence length="236" mass="25627">MGREQLLADVFVDLAAACCGDSFDVGGYLERFALRCVQLLDVSAAGVLCAPPGEKLRPAAASEADPAFTGLLATSPLEGPVRESYRTDAPIGPVDLLHATDRWPRFAKTALAAGYRFAGAVPLTWRGRPDGSLLLLRTTDPLPERDVRLGQALAHVVASALCHQESLTSYRRVNDQLRTALRSRVTIEQAKGFLAHHMGVSLQEAFEAMRGHARSHSRLLRDVARDVLERGLIPEP</sequence>
<proteinExistence type="predicted"/>
<evidence type="ECO:0000313" key="5">
    <source>
        <dbReference type="Proteomes" id="UP001500909"/>
    </source>
</evidence>
<dbReference type="Pfam" id="PF03861">
    <property type="entry name" value="ANTAR"/>
    <property type="match status" value="1"/>
</dbReference>
<dbReference type="EMBL" id="BAAABY010000007">
    <property type="protein sequence ID" value="GAA0445697.1"/>
    <property type="molecule type" value="Genomic_DNA"/>
</dbReference>
<dbReference type="InterPro" id="IPR036388">
    <property type="entry name" value="WH-like_DNA-bd_sf"/>
</dbReference>
<keyword evidence="5" id="KW-1185">Reference proteome</keyword>
<dbReference type="InterPro" id="IPR011006">
    <property type="entry name" value="CheY-like_superfamily"/>
</dbReference>
<dbReference type="Gene3D" id="1.10.10.10">
    <property type="entry name" value="Winged helix-like DNA-binding domain superfamily/Winged helix DNA-binding domain"/>
    <property type="match status" value="1"/>
</dbReference>
<accession>A0ABN0ZF49</accession>
<feature type="domain" description="ANTAR" evidence="3">
    <location>
        <begin position="167"/>
        <end position="228"/>
    </location>
</feature>
<dbReference type="SMART" id="SM01012">
    <property type="entry name" value="ANTAR"/>
    <property type="match status" value="1"/>
</dbReference>
<dbReference type="InterPro" id="IPR012074">
    <property type="entry name" value="GAF_ANTAR"/>
</dbReference>
<evidence type="ECO:0000259" key="3">
    <source>
        <dbReference type="PROSITE" id="PS50921"/>
    </source>
</evidence>
<evidence type="ECO:0000313" key="4">
    <source>
        <dbReference type="EMBL" id="GAA0445697.1"/>
    </source>
</evidence>
<dbReference type="RefSeq" id="WP_346092851.1">
    <property type="nucleotide sequence ID" value="NZ_BAAABY010000007.1"/>
</dbReference>
<name>A0ABN0ZF49_9ACTN</name>
<comment type="caution">
    <text evidence="4">The sequence shown here is derived from an EMBL/GenBank/DDBJ whole genome shotgun (WGS) entry which is preliminary data.</text>
</comment>
<dbReference type="Gene3D" id="3.30.450.40">
    <property type="match status" value="1"/>
</dbReference>
<keyword evidence="1" id="KW-0805">Transcription regulation</keyword>
<dbReference type="InterPro" id="IPR005561">
    <property type="entry name" value="ANTAR"/>
</dbReference>
<dbReference type="SUPFAM" id="SSF52172">
    <property type="entry name" value="CheY-like"/>
    <property type="match status" value="1"/>
</dbReference>
<evidence type="ECO:0000256" key="1">
    <source>
        <dbReference type="ARBA" id="ARBA00023015"/>
    </source>
</evidence>
<dbReference type="SUPFAM" id="SSF55781">
    <property type="entry name" value="GAF domain-like"/>
    <property type="match status" value="1"/>
</dbReference>
<dbReference type="InterPro" id="IPR029016">
    <property type="entry name" value="GAF-like_dom_sf"/>
</dbReference>
<gene>
    <name evidence="4" type="ORF">GCM10010361_06840</name>
</gene>
<protein>
    <submittedName>
        <fullName evidence="4">GAF and ANTAR domain-containing protein</fullName>
    </submittedName>
</protein>